<organism evidence="6">
    <name type="scientific">uncultured alpha proteobacterium HF0130_20P23</name>
    <dbReference type="NCBI Taxonomy" id="710809"/>
    <lineage>
        <taxon>Bacteria</taxon>
        <taxon>Pseudomonadati</taxon>
        <taxon>Pseudomonadota</taxon>
        <taxon>Alphaproteobacteria</taxon>
        <taxon>environmental samples</taxon>
    </lineage>
</organism>
<dbReference type="Pfam" id="PF25917">
    <property type="entry name" value="BSH_RND"/>
    <property type="match status" value="1"/>
</dbReference>
<feature type="domain" description="p-hydroxybenzoic acid efflux pump subunit AaeA-like beta-barrel" evidence="5">
    <location>
        <begin position="276"/>
        <end position="366"/>
    </location>
</feature>
<dbReference type="AlphaFoldDB" id="E0XT88"/>
<keyword evidence="3" id="KW-0812">Transmembrane</keyword>
<dbReference type="InterPro" id="IPR058625">
    <property type="entry name" value="MdtA-like_BSH"/>
</dbReference>
<dbReference type="PANTHER" id="PTHR30386">
    <property type="entry name" value="MEMBRANE FUSION SUBUNIT OF EMRAB-TOLC MULTIDRUG EFFLUX PUMP"/>
    <property type="match status" value="1"/>
</dbReference>
<evidence type="ECO:0000259" key="5">
    <source>
        <dbReference type="Pfam" id="PF25963"/>
    </source>
</evidence>
<name>E0XT88_9PROT</name>
<dbReference type="EMBL" id="GU474870">
    <property type="protein sequence ID" value="ADI17629.1"/>
    <property type="molecule type" value="Genomic_DNA"/>
</dbReference>
<dbReference type="Gene3D" id="2.40.30.170">
    <property type="match status" value="1"/>
</dbReference>
<evidence type="ECO:0000313" key="6">
    <source>
        <dbReference type="EMBL" id="ADI17629.1"/>
    </source>
</evidence>
<protein>
    <submittedName>
        <fullName evidence="6">Multidrug resistance efflux pump</fullName>
    </submittedName>
</protein>
<dbReference type="SUPFAM" id="SSF111369">
    <property type="entry name" value="HlyD-like secretion proteins"/>
    <property type="match status" value="2"/>
</dbReference>
<evidence type="ECO:0000256" key="1">
    <source>
        <dbReference type="ARBA" id="ARBA00004196"/>
    </source>
</evidence>
<evidence type="ECO:0000256" key="3">
    <source>
        <dbReference type="SAM" id="Phobius"/>
    </source>
</evidence>
<accession>E0XT88</accession>
<keyword evidence="3" id="KW-1133">Transmembrane helix</keyword>
<dbReference type="Gene3D" id="1.10.287.470">
    <property type="entry name" value="Helix hairpin bin"/>
    <property type="match status" value="1"/>
</dbReference>
<keyword evidence="3" id="KW-0472">Membrane</keyword>
<keyword evidence="2" id="KW-0175">Coiled coil</keyword>
<dbReference type="InterPro" id="IPR058634">
    <property type="entry name" value="AaeA-lik-b-barrel"/>
</dbReference>
<dbReference type="PANTHER" id="PTHR30386:SF19">
    <property type="entry name" value="MULTIDRUG EXPORT PROTEIN EMRA-RELATED"/>
    <property type="match status" value="1"/>
</dbReference>
<feature type="coiled-coil region" evidence="2">
    <location>
        <begin position="107"/>
        <end position="141"/>
    </location>
</feature>
<sequence>MEDNKEADNSPQTATTITKSSPGIGRLILRVFLLVVIPIIAVVFGAQWYEKTGRYVETENAYVKTNVIAISADIDGRVTEVFVDENQLISKGDLLFKLDPNTYAVAIQMAESKREKVRQDISALQAEYYQILAEIEEKKANAAYKKADVAYHKREARRQRMLIKKSITTRARLDEAESKLDEAEFELLAANQEVLTRKQKIKTVLARLGGDPNRSFDQHPDFIGAEAELSLAKMNLGYTEVRAPVGGIVTRLKLEPGEWVESGEPAFGIIANNRVWIEANLKETQLTHVVEGQKTTVEVDAYPDVIWEAKVASISPATGAEFSVLPPQNASGNWVKVVQRLPVRIEILSTENKPPLRAGMTSTVSIDTNHQRNLWKNIMSFFNEL</sequence>
<feature type="transmembrane region" description="Helical" evidence="3">
    <location>
        <begin position="27"/>
        <end position="49"/>
    </location>
</feature>
<dbReference type="Pfam" id="PF25963">
    <property type="entry name" value="Beta-barrel_AAEA"/>
    <property type="match status" value="1"/>
</dbReference>
<reference evidence="6" key="1">
    <citation type="journal article" date="2011" name="Environ. Microbiol.">
        <title>Time-series analyses of Monterey Bay coastal microbial picoplankton using a 'genome proxy' microarray.</title>
        <authorList>
            <person name="Rich V.I."/>
            <person name="Pham V.D."/>
            <person name="Eppley J."/>
            <person name="Shi Y."/>
            <person name="DeLong E.F."/>
        </authorList>
    </citation>
    <scope>NUCLEOTIDE SEQUENCE</scope>
</reference>
<evidence type="ECO:0000256" key="2">
    <source>
        <dbReference type="SAM" id="Coils"/>
    </source>
</evidence>
<feature type="domain" description="Multidrug resistance protein MdtA-like barrel-sandwich hybrid" evidence="4">
    <location>
        <begin position="67"/>
        <end position="270"/>
    </location>
</feature>
<dbReference type="GO" id="GO:0055085">
    <property type="term" value="P:transmembrane transport"/>
    <property type="evidence" value="ECO:0007669"/>
    <property type="project" value="InterPro"/>
</dbReference>
<proteinExistence type="predicted"/>
<dbReference type="InterPro" id="IPR050739">
    <property type="entry name" value="MFP"/>
</dbReference>
<feature type="coiled-coil region" evidence="2">
    <location>
        <begin position="166"/>
        <end position="193"/>
    </location>
</feature>
<comment type="subcellular location">
    <subcellularLocation>
        <location evidence="1">Cell envelope</location>
    </subcellularLocation>
</comment>
<dbReference type="GO" id="GO:0030313">
    <property type="term" value="C:cell envelope"/>
    <property type="evidence" value="ECO:0007669"/>
    <property type="project" value="UniProtKB-SubCell"/>
</dbReference>
<dbReference type="Gene3D" id="2.40.50.100">
    <property type="match status" value="1"/>
</dbReference>
<evidence type="ECO:0000259" key="4">
    <source>
        <dbReference type="Pfam" id="PF25917"/>
    </source>
</evidence>